<feature type="transmembrane region" description="Helical" evidence="5">
    <location>
        <begin position="252"/>
        <end position="282"/>
    </location>
</feature>
<evidence type="ECO:0000256" key="2">
    <source>
        <dbReference type="ARBA" id="ARBA00022692"/>
    </source>
</evidence>
<keyword evidence="3 5" id="KW-1133">Transmembrane helix</keyword>
<keyword evidence="4 5" id="KW-0472">Membrane</keyword>
<name>A0A381Q7Z6_9ZZZZ</name>
<feature type="transmembrane region" description="Helical" evidence="5">
    <location>
        <begin position="411"/>
        <end position="437"/>
    </location>
</feature>
<evidence type="ECO:0000259" key="6">
    <source>
        <dbReference type="Pfam" id="PF02683"/>
    </source>
</evidence>
<dbReference type="Pfam" id="PF13899">
    <property type="entry name" value="Thioredoxin_7"/>
    <property type="match status" value="1"/>
</dbReference>
<dbReference type="SUPFAM" id="SSF52833">
    <property type="entry name" value="Thioredoxin-like"/>
    <property type="match status" value="1"/>
</dbReference>
<dbReference type="PANTHER" id="PTHR32234">
    <property type="entry name" value="THIOL:DISULFIDE INTERCHANGE PROTEIN DSBD"/>
    <property type="match status" value="1"/>
</dbReference>
<feature type="transmembrane region" description="Helical" evidence="5">
    <location>
        <begin position="372"/>
        <end position="399"/>
    </location>
</feature>
<dbReference type="AlphaFoldDB" id="A0A381Q7Z6"/>
<dbReference type="GO" id="GO:0015035">
    <property type="term" value="F:protein-disulfide reductase activity"/>
    <property type="evidence" value="ECO:0007669"/>
    <property type="project" value="TreeGrafter"/>
</dbReference>
<organism evidence="7">
    <name type="scientific">marine metagenome</name>
    <dbReference type="NCBI Taxonomy" id="408172"/>
    <lineage>
        <taxon>unclassified sequences</taxon>
        <taxon>metagenomes</taxon>
        <taxon>ecological metagenomes</taxon>
    </lineage>
</organism>
<gene>
    <name evidence="7" type="ORF">METZ01_LOCUS27952</name>
</gene>
<evidence type="ECO:0000256" key="3">
    <source>
        <dbReference type="ARBA" id="ARBA00022989"/>
    </source>
</evidence>
<dbReference type="GO" id="GO:0017004">
    <property type="term" value="P:cytochrome complex assembly"/>
    <property type="evidence" value="ECO:0007669"/>
    <property type="project" value="InterPro"/>
</dbReference>
<evidence type="ECO:0000256" key="1">
    <source>
        <dbReference type="ARBA" id="ARBA00004141"/>
    </source>
</evidence>
<dbReference type="Gene3D" id="3.40.30.10">
    <property type="entry name" value="Glutaredoxin"/>
    <property type="match status" value="1"/>
</dbReference>
<sequence>VSSTVWLAQRLALAPFLVLIATMVSPAAAQVPDIGVRIQPLTETDAAHPGTSTRVALQMGLNPGFHVNSDTPLDDLLIPTALTLDVPEGFALGGVAYPEAILLEQVGAEEPLAVFEEEFLIGAVLELNASLRPGTYTVPGTLRYQACNDRMCFNPTNAAVQFEVAVAPPEQTLNTIRADLFDGLRLVNAISLDPRPATAPMLDDLTVVAALGDFEVLSSTGGYLNTDAFLGFMDAAESGEGQPGWFEGRGPLAILMLILAGGLALNLTPCVLPMIPINLAIIGAGAKAGSRSRGFLLGGAYGLAMASVYGTLGLVVILTAGTFGTINSSPWFNLSIAGLFVVLGLAMFDVVSIDFSRLQSKLSRGGNEGGSFLVAFGMGAVAALLAGACVAPVVIQVIVFSSNLYNTGTAVALVLPFFLGIGMALPWPVAGAGLSFMPKPGPWMAHVKHAFGVFILGTALYYGYLGYGLIAQRWVDPAEVANSVQELLDEGWYASLGQGLEAAQAEDKLVLVDMWATWCKNCLTMDRTTLKDTSVQSGLENYVKVKFQAEDLDASPAKEVLQRLDGIGLPTYAILRSRSSERGADTGS</sequence>
<proteinExistence type="predicted"/>
<feature type="transmembrane region" description="Helical" evidence="5">
    <location>
        <begin position="331"/>
        <end position="351"/>
    </location>
</feature>
<dbReference type="EMBL" id="UINC01001233">
    <property type="protein sequence ID" value="SUZ75098.1"/>
    <property type="molecule type" value="Genomic_DNA"/>
</dbReference>
<evidence type="ECO:0000313" key="7">
    <source>
        <dbReference type="EMBL" id="SUZ75098.1"/>
    </source>
</evidence>
<feature type="transmembrane region" description="Helical" evidence="5">
    <location>
        <begin position="449"/>
        <end position="470"/>
    </location>
</feature>
<feature type="domain" description="Cytochrome C biogenesis protein transmembrane" evidence="6">
    <location>
        <begin position="253"/>
        <end position="461"/>
    </location>
</feature>
<comment type="subcellular location">
    <subcellularLocation>
        <location evidence="1">Membrane</location>
        <topology evidence="1">Multi-pass membrane protein</topology>
    </subcellularLocation>
</comment>
<protein>
    <recommendedName>
        <fullName evidence="6">Cytochrome C biogenesis protein transmembrane domain-containing protein</fullName>
    </recommendedName>
</protein>
<dbReference type="InterPro" id="IPR003834">
    <property type="entry name" value="Cyt_c_assmbl_TM_dom"/>
</dbReference>
<accession>A0A381Q7Z6</accession>
<dbReference type="GO" id="GO:0045454">
    <property type="term" value="P:cell redox homeostasis"/>
    <property type="evidence" value="ECO:0007669"/>
    <property type="project" value="TreeGrafter"/>
</dbReference>
<evidence type="ECO:0000256" key="4">
    <source>
        <dbReference type="ARBA" id="ARBA00023136"/>
    </source>
</evidence>
<feature type="transmembrane region" description="Helical" evidence="5">
    <location>
        <begin position="294"/>
        <end position="319"/>
    </location>
</feature>
<dbReference type="InterPro" id="IPR036249">
    <property type="entry name" value="Thioredoxin-like_sf"/>
</dbReference>
<dbReference type="Pfam" id="PF02683">
    <property type="entry name" value="DsbD_TM"/>
    <property type="match status" value="1"/>
</dbReference>
<reference evidence="7" key="1">
    <citation type="submission" date="2018-05" db="EMBL/GenBank/DDBJ databases">
        <authorList>
            <person name="Lanie J.A."/>
            <person name="Ng W.-L."/>
            <person name="Kazmierczak K.M."/>
            <person name="Andrzejewski T.M."/>
            <person name="Davidsen T.M."/>
            <person name="Wayne K.J."/>
            <person name="Tettelin H."/>
            <person name="Glass J.I."/>
            <person name="Rusch D."/>
            <person name="Podicherti R."/>
            <person name="Tsui H.-C.T."/>
            <person name="Winkler M.E."/>
        </authorList>
    </citation>
    <scope>NUCLEOTIDE SEQUENCE</scope>
</reference>
<keyword evidence="2 5" id="KW-0812">Transmembrane</keyword>
<dbReference type="PANTHER" id="PTHR32234:SF0">
    <property type="entry name" value="THIOL:DISULFIDE INTERCHANGE PROTEIN DSBD"/>
    <property type="match status" value="1"/>
</dbReference>
<dbReference type="GO" id="GO:0016020">
    <property type="term" value="C:membrane"/>
    <property type="evidence" value="ECO:0007669"/>
    <property type="project" value="UniProtKB-SubCell"/>
</dbReference>
<feature type="non-terminal residue" evidence="7">
    <location>
        <position position="1"/>
    </location>
</feature>
<evidence type="ECO:0000256" key="5">
    <source>
        <dbReference type="SAM" id="Phobius"/>
    </source>
</evidence>